<evidence type="ECO:0000313" key="2">
    <source>
        <dbReference type="EMBL" id="PAA66548.1"/>
    </source>
</evidence>
<feature type="region of interest" description="Disordered" evidence="1">
    <location>
        <begin position="128"/>
        <end position="151"/>
    </location>
</feature>
<sequence length="199" mass="21591">STNTTLSLWGGIAGVTCAETLAALEPDARVLIVSASPVVKAVTNLRPVTKLLEEFDVEERPLAEFQRQQRQRSGCGSVSVLHASCTRVFQRGDSAAPRLAGQSGAVSSRRSCRGQDRLRGAVPVHRRFAEADSAGPAAPGSGCGHSRHRDCGRPVQEVVDVSTRPCRWQRRHRHRAGLRVAQRRRRVGGAPGLHRSRVL</sequence>
<dbReference type="STRING" id="282301.A0A267EYG2"/>
<dbReference type="OrthoDB" id="202203at2759"/>
<organism evidence="2 3">
    <name type="scientific">Macrostomum lignano</name>
    <dbReference type="NCBI Taxonomy" id="282301"/>
    <lineage>
        <taxon>Eukaryota</taxon>
        <taxon>Metazoa</taxon>
        <taxon>Spiralia</taxon>
        <taxon>Lophotrochozoa</taxon>
        <taxon>Platyhelminthes</taxon>
        <taxon>Rhabditophora</taxon>
        <taxon>Macrostomorpha</taxon>
        <taxon>Macrostomida</taxon>
        <taxon>Macrostomidae</taxon>
        <taxon>Macrostomum</taxon>
    </lineage>
</organism>
<gene>
    <name evidence="2" type="ORF">BOX15_Mlig010711g1</name>
</gene>
<evidence type="ECO:0000313" key="3">
    <source>
        <dbReference type="Proteomes" id="UP000215902"/>
    </source>
</evidence>
<evidence type="ECO:0000256" key="1">
    <source>
        <dbReference type="SAM" id="MobiDB-lite"/>
    </source>
</evidence>
<protein>
    <submittedName>
        <fullName evidence="2">Uncharacterized protein</fullName>
    </submittedName>
</protein>
<reference evidence="2 3" key="1">
    <citation type="submission" date="2017-06" db="EMBL/GenBank/DDBJ databases">
        <title>A platform for efficient transgenesis in Macrostomum lignano, a flatworm model organism for stem cell research.</title>
        <authorList>
            <person name="Berezikov E."/>
        </authorList>
    </citation>
    <scope>NUCLEOTIDE SEQUENCE [LARGE SCALE GENOMIC DNA]</scope>
    <source>
        <strain evidence="2">DV1</strain>
        <tissue evidence="2">Whole organism</tissue>
    </source>
</reference>
<name>A0A267EYG2_9PLAT</name>
<proteinExistence type="predicted"/>
<dbReference type="EMBL" id="NIVC01001551">
    <property type="protein sequence ID" value="PAA66548.1"/>
    <property type="molecule type" value="Genomic_DNA"/>
</dbReference>
<feature type="non-terminal residue" evidence="2">
    <location>
        <position position="1"/>
    </location>
</feature>
<keyword evidence="3" id="KW-1185">Reference proteome</keyword>
<dbReference type="Proteomes" id="UP000215902">
    <property type="component" value="Unassembled WGS sequence"/>
</dbReference>
<comment type="caution">
    <text evidence="2">The sequence shown here is derived from an EMBL/GenBank/DDBJ whole genome shotgun (WGS) entry which is preliminary data.</text>
</comment>
<dbReference type="AlphaFoldDB" id="A0A267EYG2"/>
<accession>A0A267EYG2</accession>